<reference evidence="6" key="1">
    <citation type="journal article" date="2014" name="Int. J. Syst. Evol. Microbiol.">
        <title>Complete genome sequence of Corynebacterium casei LMG S-19264T (=DSM 44701T), isolated from a smear-ripened cheese.</title>
        <authorList>
            <consortium name="US DOE Joint Genome Institute (JGI-PGF)"/>
            <person name="Walter F."/>
            <person name="Albersmeier A."/>
            <person name="Kalinowski J."/>
            <person name="Ruckert C."/>
        </authorList>
    </citation>
    <scope>NUCLEOTIDE SEQUENCE</scope>
    <source>
        <strain evidence="6">KCTC 23732</strain>
    </source>
</reference>
<keyword evidence="3" id="KW-0479">Metal-binding</keyword>
<dbReference type="GO" id="GO:0046872">
    <property type="term" value="F:metal ion binding"/>
    <property type="evidence" value="ECO:0007669"/>
    <property type="project" value="UniProtKB-KW"/>
</dbReference>
<evidence type="ECO:0000256" key="4">
    <source>
        <dbReference type="ARBA" id="ARBA00022842"/>
    </source>
</evidence>
<evidence type="ECO:0000313" key="7">
    <source>
        <dbReference type="Proteomes" id="UP000608345"/>
    </source>
</evidence>
<dbReference type="PRINTS" id="PR00866">
    <property type="entry name" value="RNADNAPOLMS"/>
</dbReference>
<organism evidence="6 7">
    <name type="scientific">Advenella faeciporci</name>
    <dbReference type="NCBI Taxonomy" id="797535"/>
    <lineage>
        <taxon>Bacteria</taxon>
        <taxon>Pseudomonadati</taxon>
        <taxon>Pseudomonadota</taxon>
        <taxon>Betaproteobacteria</taxon>
        <taxon>Burkholderiales</taxon>
        <taxon>Alcaligenaceae</taxon>
    </lineage>
</organism>
<evidence type="ECO:0000256" key="2">
    <source>
        <dbReference type="ARBA" id="ARBA00022695"/>
    </source>
</evidence>
<dbReference type="InterPro" id="IPR009003">
    <property type="entry name" value="Peptidase_S1_PA"/>
</dbReference>
<keyword evidence="2" id="KW-0548">Nucleotidyltransferase</keyword>
<dbReference type="Pfam" id="PF13365">
    <property type="entry name" value="Trypsin_2"/>
    <property type="match status" value="1"/>
</dbReference>
<evidence type="ECO:0000313" key="6">
    <source>
        <dbReference type="EMBL" id="GGW86702.1"/>
    </source>
</evidence>
<keyword evidence="5" id="KW-0695">RNA-directed DNA polymerase</keyword>
<dbReference type="InterPro" id="IPR000123">
    <property type="entry name" value="Reverse_transcriptase_msDNA"/>
</dbReference>
<accession>A0A918MYV9</accession>
<sequence>MDRDLTELARRNRATYTRYADDITFSFNVRTASRLPVAICVVDDDGHVTLGTELHDLITAKHHFAINAAKTRLSDRHRRMEVTGLTINKFPNVRRIFIDRIRGALNAWERNGYEAAEQGWQDRVIIGGKVPYEKVLWKRQTRSRVVPKLKNVLWGKLLYLRMVRGKDDVLYTRLAGRFNALVDFEQSFGSFAAPKLPIEPVVRDHDTAQEGVFVVEWAGDYHSSPGRHEDTLQAQGTAFAYRELNLLVTCDHVFEVDATVGSLKAPTDYEAPEIVNKSLRLVRPGTKDSWPARIVYRNRQFDFAILQFEGPVPPHRYFSAMDTPIKPRADGLLIGFPAYQNWNLPDQNEQKVLNRTEPNRSMFSFTISGAGSIRPGNSGGPFTDDRFRVAGMAQRGAYMGDGHDECLCFEVMDTFVTAWRSSTKSTPTTSEIPA</sequence>
<dbReference type="SUPFAM" id="SSF50494">
    <property type="entry name" value="Trypsin-like serine proteases"/>
    <property type="match status" value="1"/>
</dbReference>
<evidence type="ECO:0000256" key="3">
    <source>
        <dbReference type="ARBA" id="ARBA00022723"/>
    </source>
</evidence>
<dbReference type="EMBL" id="BMYS01000009">
    <property type="protein sequence ID" value="GGW86702.1"/>
    <property type="molecule type" value="Genomic_DNA"/>
</dbReference>
<name>A0A918MYV9_9BURK</name>
<reference evidence="6" key="2">
    <citation type="submission" date="2020-09" db="EMBL/GenBank/DDBJ databases">
        <authorList>
            <person name="Sun Q."/>
            <person name="Kim S."/>
        </authorList>
    </citation>
    <scope>NUCLEOTIDE SEQUENCE</scope>
    <source>
        <strain evidence="6">KCTC 23732</strain>
    </source>
</reference>
<dbReference type="AlphaFoldDB" id="A0A918MYV9"/>
<gene>
    <name evidence="6" type="ORF">GCM10011450_15780</name>
</gene>
<keyword evidence="7" id="KW-1185">Reference proteome</keyword>
<comment type="caution">
    <text evidence="6">The sequence shown here is derived from an EMBL/GenBank/DDBJ whole genome shotgun (WGS) entry which is preliminary data.</text>
</comment>
<evidence type="ECO:0000256" key="1">
    <source>
        <dbReference type="ARBA" id="ARBA00022679"/>
    </source>
</evidence>
<keyword evidence="4" id="KW-0460">Magnesium</keyword>
<dbReference type="GO" id="GO:0003723">
    <property type="term" value="F:RNA binding"/>
    <property type="evidence" value="ECO:0007669"/>
    <property type="project" value="InterPro"/>
</dbReference>
<protein>
    <recommendedName>
        <fullName evidence="8">Reverse transcriptase domain-containing protein</fullName>
    </recommendedName>
</protein>
<proteinExistence type="predicted"/>
<evidence type="ECO:0008006" key="8">
    <source>
        <dbReference type="Google" id="ProtNLM"/>
    </source>
</evidence>
<dbReference type="GO" id="GO:0003964">
    <property type="term" value="F:RNA-directed DNA polymerase activity"/>
    <property type="evidence" value="ECO:0007669"/>
    <property type="project" value="UniProtKB-KW"/>
</dbReference>
<evidence type="ECO:0000256" key="5">
    <source>
        <dbReference type="ARBA" id="ARBA00022918"/>
    </source>
</evidence>
<dbReference type="Proteomes" id="UP000608345">
    <property type="component" value="Unassembled WGS sequence"/>
</dbReference>
<dbReference type="Gene3D" id="2.40.10.120">
    <property type="match status" value="1"/>
</dbReference>
<keyword evidence="1" id="KW-0808">Transferase</keyword>